<evidence type="ECO:0000313" key="3">
    <source>
        <dbReference type="Proteomes" id="UP000183063"/>
    </source>
</evidence>
<name>A0A1H8TI25_9HYPH</name>
<protein>
    <submittedName>
        <fullName evidence="1">Uncharacterized protein</fullName>
    </submittedName>
</protein>
<dbReference type="OrthoDB" id="43980at2"/>
<evidence type="ECO:0000313" key="4">
    <source>
        <dbReference type="Proteomes" id="UP000198939"/>
    </source>
</evidence>
<evidence type="ECO:0000313" key="1">
    <source>
        <dbReference type="EMBL" id="SEI15141.1"/>
    </source>
</evidence>
<sequence length="125" mass="14112">MFCRNGNDLAIRHRRYVITDLAMALKPEAPSHEWLATGVSLYTELADFALRARGHWGASGKALPRTLMTYLPAFADRFENAFEALFTEKNGQPVDVLVDDVLRPFAGRLRDGCRQDAPKEWSDSE</sequence>
<gene>
    <name evidence="1" type="ORF">RTCCBAU85039_5207</name>
    <name evidence="2" type="ORF">SAMN05216228_10292</name>
</gene>
<dbReference type="AlphaFoldDB" id="A0A1H8TI25"/>
<dbReference type="EMBL" id="FNXB01000038">
    <property type="protein sequence ID" value="SEI15141.1"/>
    <property type="molecule type" value="Genomic_DNA"/>
</dbReference>
<dbReference type="Proteomes" id="UP000183063">
    <property type="component" value="Unassembled WGS sequence"/>
</dbReference>
<reference evidence="3" key="1">
    <citation type="submission" date="2016-10" db="EMBL/GenBank/DDBJ databases">
        <authorList>
            <person name="Wibberg D."/>
        </authorList>
    </citation>
    <scope>NUCLEOTIDE SEQUENCE [LARGE SCALE GENOMIC DNA]</scope>
</reference>
<evidence type="ECO:0000313" key="2">
    <source>
        <dbReference type="EMBL" id="SEO90582.1"/>
    </source>
</evidence>
<reference evidence="2 4" key="3">
    <citation type="submission" date="2016-10" db="EMBL/GenBank/DDBJ databases">
        <authorList>
            <person name="Varghese N."/>
            <person name="Submissions S."/>
        </authorList>
    </citation>
    <scope>NUCLEOTIDE SEQUENCE [LARGE SCALE GENOMIC DNA]</scope>
    <source>
        <strain evidence="2 4">CGMCC 1.7071</strain>
    </source>
</reference>
<dbReference type="RefSeq" id="WP_072379809.1">
    <property type="nucleotide sequence ID" value="NZ_FNXB01000038.1"/>
</dbReference>
<proteinExistence type="predicted"/>
<dbReference type="Proteomes" id="UP000198939">
    <property type="component" value="Unassembled WGS sequence"/>
</dbReference>
<reference evidence="1" key="2">
    <citation type="submission" date="2016-10" db="EMBL/GenBank/DDBJ databases">
        <authorList>
            <person name="de Groot N.N."/>
        </authorList>
    </citation>
    <scope>NUCLEOTIDE SEQUENCE [LARGE SCALE GENOMIC DNA]</scope>
    <source>
        <strain evidence="1">CCBAU85039</strain>
    </source>
</reference>
<dbReference type="STRING" id="501024.RTCCBAU85039_5207"/>
<keyword evidence="4" id="KW-1185">Reference proteome</keyword>
<accession>A0A1H8TI25</accession>
<dbReference type="EMBL" id="FOCV01000029">
    <property type="protein sequence ID" value="SEO90582.1"/>
    <property type="molecule type" value="Genomic_DNA"/>
</dbReference>
<organism evidence="1 3">
    <name type="scientific">Rhizobium tibeticum</name>
    <dbReference type="NCBI Taxonomy" id="501024"/>
    <lineage>
        <taxon>Bacteria</taxon>
        <taxon>Pseudomonadati</taxon>
        <taxon>Pseudomonadota</taxon>
        <taxon>Alphaproteobacteria</taxon>
        <taxon>Hyphomicrobiales</taxon>
        <taxon>Rhizobiaceae</taxon>
        <taxon>Rhizobium/Agrobacterium group</taxon>
        <taxon>Rhizobium</taxon>
    </lineage>
</organism>